<feature type="domain" description="IPT/TIG" evidence="3">
    <location>
        <begin position="1614"/>
        <end position="1695"/>
    </location>
</feature>
<proteinExistence type="predicted"/>
<feature type="region of interest" description="Disordered" evidence="1">
    <location>
        <begin position="4257"/>
        <end position="4284"/>
    </location>
</feature>
<feature type="compositionally biased region" description="Basic and acidic residues" evidence="1">
    <location>
        <begin position="3720"/>
        <end position="3743"/>
    </location>
</feature>
<feature type="domain" description="IPT/TIG" evidence="3">
    <location>
        <begin position="820"/>
        <end position="902"/>
    </location>
</feature>
<keyword evidence="5" id="KW-1185">Reference proteome</keyword>
<feature type="non-terminal residue" evidence="4">
    <location>
        <position position="1"/>
    </location>
</feature>
<keyword evidence="2" id="KW-0812">Transmembrane</keyword>
<evidence type="ECO:0000259" key="3">
    <source>
        <dbReference type="SMART" id="SM00429"/>
    </source>
</evidence>
<dbReference type="InterPro" id="IPR014756">
    <property type="entry name" value="Ig_E-set"/>
</dbReference>
<dbReference type="Gene3D" id="2.10.50.10">
    <property type="entry name" value="Tumor Necrosis Factor Receptor, subunit A, domain 2"/>
    <property type="match status" value="3"/>
</dbReference>
<dbReference type="Pfam" id="PF01833">
    <property type="entry name" value="TIG"/>
    <property type="match status" value="14"/>
</dbReference>
<evidence type="ECO:0000313" key="5">
    <source>
        <dbReference type="Proteomes" id="UP000243217"/>
    </source>
</evidence>
<feature type="compositionally biased region" description="Basic and acidic residues" evidence="1">
    <location>
        <begin position="4274"/>
        <end position="4284"/>
    </location>
</feature>
<feature type="transmembrane region" description="Helical" evidence="2">
    <location>
        <begin position="3402"/>
        <end position="3424"/>
    </location>
</feature>
<evidence type="ECO:0000256" key="1">
    <source>
        <dbReference type="SAM" id="MobiDB-lite"/>
    </source>
</evidence>
<dbReference type="PANTHER" id="PTHR47236:SF4">
    <property type="entry name" value="GENE 9195-RELATED"/>
    <property type="match status" value="1"/>
</dbReference>
<organism evidence="4 5">
    <name type="scientific">Thraustotheca clavata</name>
    <dbReference type="NCBI Taxonomy" id="74557"/>
    <lineage>
        <taxon>Eukaryota</taxon>
        <taxon>Sar</taxon>
        <taxon>Stramenopiles</taxon>
        <taxon>Oomycota</taxon>
        <taxon>Saprolegniomycetes</taxon>
        <taxon>Saprolegniales</taxon>
        <taxon>Achlyaceae</taxon>
        <taxon>Thraustotheca</taxon>
    </lineage>
</organism>
<dbReference type="PANTHER" id="PTHR47236">
    <property type="entry name" value="GENE, 32742-RELATED-RELATED"/>
    <property type="match status" value="1"/>
</dbReference>
<sequence>KVSSVTPALGGLEDGTLLTIQTSGIANMTNVSCIFGNHWAFGSYDEATSRLFCKAPPSIVERTVNLSLVINSMEMITGFAFTYVVNPEIVRFNYSIDSSLIAQMTLRLSPTTLKSVWIKALGTVCQAFLKSNFTFVCSMLFLGYVNATNKVSISVNGFDFIKTSYEVHVGDGISNLNVTYIDPPYAKLSNLDEKQIIHVFGNNLDVCNSAYTGITCFCVFGSNLTPAFYISTNEVHCNIPLLKKSTSFSFNVLDVLYIPQDFASQTFELLDEIILSSAKPNVSLSIGGASIAVRGSGFYSQLGCWYNHKLFLPAIIYNSSLLYCKVPPRNSLPSTVKVVIAAQIKPDLTQAPSFSLGYIDNPIVQSISPLQVALTSNATITMNITTRTDLWAGQNVQCQFNTDLSTNGVLSILDNELLQINCVLPQLTTPGSVTVNILLNNQQLIVTQWTIETMLANSIAEVQPSLLPLHNAIYTTVTLDFELPSSIAQIDCVYQKLNANRTLLSPGLITAPRSVVCLAPTIDEVTTLTLALYIGNEIYSTNNVYLKTYEPPLGTKLMPTISSTTGGQRLQIYGNRFFSTQTLSCQFGSYRSTPAQFISSTEIDCFIPPAPLSGTIPIGIVVAGTHVDWLKLTLKYVRPSQITAVHPVNGPIGGSTALQVYADGFDSHLNLQCSFTLNNLTLFTDAAISISNRTLICQTPTVPAPGLATLSIVDAVDKALLTTQALEFAFVFPIAVLSTNPANAIQNQPTIVDIIGMHFLPSAICRFANSINTPAFYISKSSIRCSLFENITALQSPLRTEISNNGVDYVFAASLPLYPPLVAESISPLNGPASGGTPLILQGANLGLATHCRFHLTQVPALVLSTTKISCISPPHPRGTITVEVSANQRDFTIANIIFEYLDIPTVMSVLPARTQAGSLIAIRGAGFLQRGENVLCRFGTSDAVLAQVVTSNLIKCTAPNIQLQVVQGALQVKVPVEISLNNGIDFTSNEVLFEYLPQYHIRNIKPQFGFDEGGTAVHLIGRGFTQASQLRCSFGSYIVESMFVSTTQIICITPPHPGGIVQLILVNEMDNFFPHSTALLYEFVKTPLLYSSAPGFGGSSGGTEIAVFGRHFKFSTTMVCRFDQLIVPAIFVNSSCVFCVTPPHSSASIPLSFSPNGVDFTSEMIMFTYEALPTISTMVDRFGISPFGNDIIVIRGTGFAKNGTQCNFQNQWKIDALFISDTLVKCVTPPQSLNGASTLLFIQTPTGISNTINIPYFSKSLIRYIIPSFGSSVGGTNLRLLGSRFNQSYNLTCFFTGDNGWSIITPAKFLSRSEINCPSPFVSNVSLPTPLNVGVLNDASKVCEVTAVYTAIPSLQITSVSTYEAYHFGGYTIIVSGFGFYISSSISCVFGSHLVPAAYLNSTTISCQTPRYTPGTIPFSVSNNGFDLVSPGINFTFLPSAYVTSVKPATGSALGNTTITIAGSNLSPTLPLECRFGSIIIAATLVDKNTAMCLSPAIKSSWYGQSIELAIGFRSQPALFTLPYQYQALGRILSVVPSVAWSSGGTIVKIITQNMNVASNATCIFGDIIVPVLSINATTILCKTPKRQPSRVSFAISNVEISTEPFYFTFLPDPIVTWMSTREVYLPGGQEFILLGNYLSSITMCTIGDKSMPAYASKSEIRCITPSQTNIGSYNLKLTSAYSTITTSWSLLYKVAPPDIVMPVYVEDMSRLNRPEIYLVEPNLVGSSGGTVLKVVGSNFQNVPTLQCQFGEVMVPAQFISTTSLSCTAPKHTPASIILEVSNDGELYSISATSITISNDAVMTSMSPVYGTVGTTISVLGDHFVSSLKLVCRFGAITVPAAYISTTNIQCRVPDPTQTNMNINRDVVMVYVSNNNATFTSHGSFFTFAMQPIVTSTSPQFVSQTNLMVRGYHFTPYPVSCVWNSNIILAATVFTSTLLKCPVPRGMTGSAATLQLGLNIGMNLSPPWQVALAPPIILYRISPIWGPALSGTSLIHVFGDSFQPTVELSCLVGTTTIPAYFVNATAIQCLLTTHPAGVVPIAITANGVDYSSPLNFTFVPNVKVIRIRPTMALVTGQLPVFVQGQNFFNSSLLQCRFGDIRVKAMYISQEMLVCIAPSRVGNIVNATTTVMFDVSTNSVDFTNSSVKFTYLPACLKGSYCPGHDIFPSPNGTYIASDTQNFTLCRPGTFQPRTAQTQCLPCPVGFFCPDFGLSQPVLCPAGYICDRHGVKTPTIECNQGHYCSKGTKTSNVYDFENLPGYIVNNQTGLLYYNDSSRTWPSIPRVAPATGTRQRDHSPIAEDPFCLFRVCAPNSSASLAEKPFACPLGTYCQKGATTCLTITGNYSTPQVCFSGFFCPAGSRTPEGEGPCPTGYYCPNPTDALACPVGMYCPGVGNTKPTACYPGTYQPSIGQSYCVLCPLGSICPGWNNTAPQFCPAGFVCSSLGLSHPVQLCPAGFYCNEGTWTLDPSELSPLRPYPCEPGTFCLGGVKAALTIDWLPNVIAGATASQTCTEGSFCLEGTMEATLCYPGHYCPPGATFPVITPPGTFSSDNGAVAPMLCFPGTFAVFASSTNCQVCPAGYTCPGYGNYIPTICPQGFYRSIADSITCRLCPPGTWSPNTGLTDISYCEPCPVGRVCGIQGMNNLNQSIICPSGYVCGEGTTLEMQYLHECPAGYYCASETTQDKQFSNLCPAGSVCYRGTKDTENTRYSCPVASFCPLGTSDSSVKESQCPILTTSLPGSNCLNDCSIKEISVCDKDPTLSYYPQFTYAFQGKSIQYNSWTTNSPTGEVQVVKKILPVNESASVEPWVNGTVDVIRACPDSLNNNGGELITVIGRNFLDTNQLTCEFRVADSIVFTSVPATFVNETRVQCRAPPVALGGLDSLIVNVHVTNYGIHISSTSAELEYSSNPTKQIKCGYNNDEEGPWPPELGWFALRGLSEILFSFDLRHIPVDMVYDEHWKIAIYVNPSICNDMQCNEKRVVLPPIETSPCRQPLDLPISFTSTIFQQHDMINITILALEDMVIKPEIHIVYGIFASAEELFINSTSVEIRSPSRANDTQGVIADSRPLSSVISFEQQLVPREYSFLAVYPQELGLITPFPLNLPPRFSQLERGRVLVTNVVTEDNPQPDLLDEPVSGANSDAYWQLPFSTLDITTQMVAKYRETFQGLSEDNSTYLLEEVLLPYLPYFSHCRGYGRYMTIFDLLESDQCALPELTEEPANWDRREFPALPNQDDVVVVGPTSFFQEPVADYCMREIACDYEEDLATIEVNPRWFEAGTLTHLFEIVNEPVSYEDFLTGSNLYEKLLSAGNSDIFVPVIVDRSAANSIVGGCTLQCFPRKMTLDIAYYQVSKQLKRIVVIKLIYDEFDTDKTRTDYSLHIEYHPLGYMELIINFAFEPTTFIILFNVIGLVAWMGCGIAWIITRLTTRIRDPPKLYYFSYISLLAPPPTIGYILCTIPFTAVVGTFYLLLNGDIAFSIKSNYPGGQPYWLLDNIKNHYMATQIDPALVTSMRHGRTGLCFLLMGCYFMYQGAFIFIPKTISISERAAEEKEENGDEAEESLWQPTLWQRMSFIFASILQGLFMVVMVEFSFWDKFPDYLWYILFILNLLVPIIDMACTSIVHDKLLLAPLKCTTNVIIATITMAAPDFEGFVIAFYILFGIAFLHRLYFEVVVDVVFDHICSTIAYTKKGIKAVVQITKLFLAKKPKRKPKISKEEEDAAKAEEEKKKKEEAEKEESKKPKEEEGETVEPIIDFTMEYGMETLAFFLQPTMVTLLIIFRSETVIAENYEIKVQDLEYYCYFFAFIVPYQLLSDVFILHCLELFKGWKLYDYFVYCRYRYIQREKRWKGFEHNLDECIEEELRHLDQMCFSSQFHFMCGIQTLGIISFVLAIEIMIRNKYNMFGDPAALIISPFMFLTCVCVHRTCIYLSRRLALYKLRHETTTWHNNPEDEEIDAPNWEELERIKGASHEAFLMNQRLTSETFRFKFLNYNRAWIIQQLPNILTPRTLRRARPYLITQFSKIISSLNPQVSDDEDDDSGKPRFGPVSLNAPSRDIIRLWLAKARRRLRLRLAVQPLINAARKVECENCLSRRQLQVELVIPLEVMGDKFDKAYPSDQFNVTEWKEFFAKHEKFKTLCLNCLAKQKKESFAPLGMGTNAQAMEDAENAAQFGFGIVELNAASRALLMKWYRLGQDRVFGKTGKRRAVANVSDDEEDIALRGAKWANQPVKLNAASTAIALKWMVSARLSIKAKNSGKKIMPLESAPKPKRKRPPVKEGAKARRK</sequence>
<feature type="transmembrane region" description="Helical" evidence="2">
    <location>
        <begin position="3908"/>
        <end position="3929"/>
    </location>
</feature>
<feature type="transmembrane region" description="Helical" evidence="2">
    <location>
        <begin position="3573"/>
        <end position="3593"/>
    </location>
</feature>
<feature type="transmembrane region" description="Helical" evidence="2">
    <location>
        <begin position="3516"/>
        <end position="3537"/>
    </location>
</feature>
<feature type="domain" description="IPT/TIG" evidence="3">
    <location>
        <begin position="2807"/>
        <end position="2908"/>
    </location>
</feature>
<feature type="domain" description="IPT/TIG" evidence="3">
    <location>
        <begin position="1530"/>
        <end position="1612"/>
    </location>
</feature>
<feature type="domain" description="IPT/TIG" evidence="3">
    <location>
        <begin position="1001"/>
        <end position="1085"/>
    </location>
</feature>
<feature type="transmembrane region" description="Helical" evidence="2">
    <location>
        <begin position="3436"/>
        <end position="3469"/>
    </location>
</feature>
<feature type="domain" description="IPT/TIG" evidence="3">
    <location>
        <begin position="551"/>
        <end position="637"/>
    </location>
</feature>
<dbReference type="SUPFAM" id="SSF81296">
    <property type="entry name" value="E set domains"/>
    <property type="match status" value="15"/>
</dbReference>
<feature type="domain" description="IPT/TIG" evidence="3">
    <location>
        <begin position="639"/>
        <end position="731"/>
    </location>
</feature>
<evidence type="ECO:0000256" key="2">
    <source>
        <dbReference type="SAM" id="Phobius"/>
    </source>
</evidence>
<evidence type="ECO:0000313" key="4">
    <source>
        <dbReference type="EMBL" id="OQS00484.1"/>
    </source>
</evidence>
<name>A0A1V9ZR59_9STRA</name>
<feature type="transmembrane region" description="Helical" evidence="2">
    <location>
        <begin position="3874"/>
        <end position="3896"/>
    </location>
</feature>
<dbReference type="SMART" id="SM00429">
    <property type="entry name" value="IPT"/>
    <property type="match status" value="15"/>
</dbReference>
<feature type="domain" description="IPT/TIG" evidence="3">
    <location>
        <begin position="1087"/>
        <end position="1171"/>
    </location>
</feature>
<feature type="domain" description="IPT/TIG" evidence="3">
    <location>
        <begin position="1715"/>
        <end position="1790"/>
    </location>
</feature>
<feature type="domain" description="IPT/TIG" evidence="3">
    <location>
        <begin position="904"/>
        <end position="997"/>
    </location>
</feature>
<dbReference type="SMART" id="SM01411">
    <property type="entry name" value="Ephrin_rec_like"/>
    <property type="match status" value="7"/>
</dbReference>
<dbReference type="STRING" id="74557.A0A1V9ZR59"/>
<feature type="domain" description="IPT/TIG" evidence="3">
    <location>
        <begin position="1801"/>
        <end position="1890"/>
    </location>
</feature>
<feature type="domain" description="IPT/TIG" evidence="3">
    <location>
        <begin position="1975"/>
        <end position="2060"/>
    </location>
</feature>
<dbReference type="Gene3D" id="2.60.40.10">
    <property type="entry name" value="Immunoglobulins"/>
    <property type="match status" value="17"/>
</dbReference>
<feature type="domain" description="IPT/TIG" evidence="3">
    <location>
        <begin position="1355"/>
        <end position="1439"/>
    </location>
</feature>
<dbReference type="Proteomes" id="UP000243217">
    <property type="component" value="Unassembled WGS sequence"/>
</dbReference>
<protein>
    <recommendedName>
        <fullName evidence="3">IPT/TIG domain-containing protein</fullName>
    </recommendedName>
</protein>
<dbReference type="InterPro" id="IPR002909">
    <property type="entry name" value="IPT_dom"/>
</dbReference>
<feature type="transmembrane region" description="Helical" evidence="2">
    <location>
        <begin position="3599"/>
        <end position="3619"/>
    </location>
</feature>
<dbReference type="InterPro" id="IPR013783">
    <property type="entry name" value="Ig-like_fold"/>
</dbReference>
<feature type="domain" description="IPT/TIG" evidence="3">
    <location>
        <begin position="1444"/>
        <end position="1528"/>
    </location>
</feature>
<keyword evidence="2" id="KW-1133">Transmembrane helix</keyword>
<feature type="transmembrane region" description="Helical" evidence="2">
    <location>
        <begin position="3764"/>
        <end position="3781"/>
    </location>
</feature>
<feature type="domain" description="IPT/TIG" evidence="3">
    <location>
        <begin position="2062"/>
        <end position="2152"/>
    </location>
</feature>
<accession>A0A1V9ZR59</accession>
<dbReference type="CDD" id="cd00102">
    <property type="entry name" value="IPT"/>
    <property type="match status" value="12"/>
</dbReference>
<keyword evidence="2" id="KW-0472">Membrane</keyword>
<reference evidence="4 5" key="1">
    <citation type="journal article" date="2014" name="Genome Biol. Evol.">
        <title>The secreted proteins of Achlya hypogyna and Thraustotheca clavata identify the ancestral oomycete secretome and reveal gene acquisitions by horizontal gene transfer.</title>
        <authorList>
            <person name="Misner I."/>
            <person name="Blouin N."/>
            <person name="Leonard G."/>
            <person name="Richards T.A."/>
            <person name="Lane C.E."/>
        </authorList>
    </citation>
    <scope>NUCLEOTIDE SEQUENCE [LARGE SCALE GENOMIC DNA]</scope>
    <source>
        <strain evidence="4 5">ATCC 34112</strain>
    </source>
</reference>
<gene>
    <name evidence="4" type="ORF">THRCLA_05945</name>
</gene>
<comment type="caution">
    <text evidence="4">The sequence shown here is derived from an EMBL/GenBank/DDBJ whole genome shotgun (WGS) entry which is preliminary data.</text>
</comment>
<dbReference type="OrthoDB" id="439917at2759"/>
<dbReference type="EMBL" id="JNBS01001700">
    <property type="protein sequence ID" value="OQS00484.1"/>
    <property type="molecule type" value="Genomic_DNA"/>
</dbReference>
<feature type="region of interest" description="Disordered" evidence="1">
    <location>
        <begin position="3713"/>
        <end position="3747"/>
    </location>
</feature>
<feature type="transmembrane region" description="Helical" evidence="2">
    <location>
        <begin position="3801"/>
        <end position="3821"/>
    </location>
</feature>